<gene>
    <name evidence="1" type="ORF">ENP47_02860</name>
</gene>
<name>A0A7C1WZL3_THERO</name>
<protein>
    <submittedName>
        <fullName evidence="1">Uncharacterized protein</fullName>
    </submittedName>
</protein>
<sequence length="148" mass="15629">MSQRSLLHSPGHDREWSDQDVLTVVAVSATAVLWPVGLVLAWANPRWRLVDKLVATLLPIGGLMFSLLVLPAGARGLGLSAPASVNWLVELGHYGGLMGAPLVAALYLGVRAGLSRRLLAGLLLLALLVLALAQLAFFLGSQLQPGRP</sequence>
<dbReference type="AlphaFoldDB" id="A0A7C1WZL3"/>
<proteinExistence type="predicted"/>
<dbReference type="EMBL" id="DSJL01000007">
    <property type="protein sequence ID" value="HEF64536.1"/>
    <property type="molecule type" value="Genomic_DNA"/>
</dbReference>
<comment type="caution">
    <text evidence="1">The sequence shown here is derived from an EMBL/GenBank/DDBJ whole genome shotgun (WGS) entry which is preliminary data.</text>
</comment>
<organism evidence="1">
    <name type="scientific">Thermomicrobium roseum</name>
    <dbReference type="NCBI Taxonomy" id="500"/>
    <lineage>
        <taxon>Bacteria</taxon>
        <taxon>Pseudomonadati</taxon>
        <taxon>Thermomicrobiota</taxon>
        <taxon>Thermomicrobia</taxon>
        <taxon>Thermomicrobiales</taxon>
        <taxon>Thermomicrobiaceae</taxon>
        <taxon>Thermomicrobium</taxon>
    </lineage>
</organism>
<reference evidence="1" key="1">
    <citation type="journal article" date="2020" name="mSystems">
        <title>Genome- and Community-Level Interaction Insights into Carbon Utilization and Element Cycling Functions of Hydrothermarchaeota in Hydrothermal Sediment.</title>
        <authorList>
            <person name="Zhou Z."/>
            <person name="Liu Y."/>
            <person name="Xu W."/>
            <person name="Pan J."/>
            <person name="Luo Z.H."/>
            <person name="Li M."/>
        </authorList>
    </citation>
    <scope>NUCLEOTIDE SEQUENCE [LARGE SCALE GENOMIC DNA]</scope>
    <source>
        <strain evidence="1">SpSt-222</strain>
    </source>
</reference>
<accession>A0A7C1WZL3</accession>
<evidence type="ECO:0000313" key="1">
    <source>
        <dbReference type="EMBL" id="HEF64536.1"/>
    </source>
</evidence>